<evidence type="ECO:0000256" key="1">
    <source>
        <dbReference type="SAM" id="MobiDB-lite"/>
    </source>
</evidence>
<reference evidence="3" key="1">
    <citation type="submission" date="2016-03" db="EMBL/GenBank/DDBJ databases">
        <title>Updated assembly of Pseudogymnoascus destructans, the fungus causing white-nose syndrome of bats.</title>
        <authorList>
            <person name="Palmer J.M."/>
            <person name="Drees K.P."/>
            <person name="Foster J.T."/>
            <person name="Lindner D.L."/>
        </authorList>
    </citation>
    <scope>NUCLEOTIDE SEQUENCE [LARGE SCALE GENOMIC DNA]</scope>
    <source>
        <strain evidence="3">20631-21</strain>
    </source>
</reference>
<accession>A0A177AEQ2</accession>
<dbReference type="PANTHER" id="PTHR33927">
    <property type="entry name" value="TRANSMEMBRANE PROTEIN"/>
    <property type="match status" value="1"/>
</dbReference>
<gene>
    <name evidence="3" type="ORF">VC83_03259</name>
</gene>
<feature type="transmembrane region" description="Helical" evidence="2">
    <location>
        <begin position="123"/>
        <end position="144"/>
    </location>
</feature>
<name>A0A177AEQ2_9PEZI</name>
<dbReference type="EMBL" id="KV441391">
    <property type="protein sequence ID" value="OAF60596.1"/>
    <property type="molecule type" value="Genomic_DNA"/>
</dbReference>
<protein>
    <recommendedName>
        <fullName evidence="4">AMP-dependent synthetase/ligase domain-containing protein</fullName>
    </recommendedName>
</protein>
<feature type="region of interest" description="Disordered" evidence="1">
    <location>
        <begin position="1"/>
        <end position="28"/>
    </location>
</feature>
<dbReference type="GeneID" id="36286336"/>
<proteinExistence type="predicted"/>
<dbReference type="RefSeq" id="XP_024325877.1">
    <property type="nucleotide sequence ID" value="XM_024466907.1"/>
</dbReference>
<evidence type="ECO:0000313" key="3">
    <source>
        <dbReference type="EMBL" id="OAF60596.1"/>
    </source>
</evidence>
<organism evidence="3">
    <name type="scientific">Pseudogymnoascus destructans</name>
    <dbReference type="NCBI Taxonomy" id="655981"/>
    <lineage>
        <taxon>Eukaryota</taxon>
        <taxon>Fungi</taxon>
        <taxon>Dikarya</taxon>
        <taxon>Ascomycota</taxon>
        <taxon>Pezizomycotina</taxon>
        <taxon>Leotiomycetes</taxon>
        <taxon>Thelebolales</taxon>
        <taxon>Thelebolaceae</taxon>
        <taxon>Pseudogymnoascus</taxon>
    </lineage>
</organism>
<dbReference type="Proteomes" id="UP000077154">
    <property type="component" value="Unassembled WGS sequence"/>
</dbReference>
<feature type="compositionally biased region" description="Polar residues" evidence="1">
    <location>
        <begin position="1"/>
        <end position="16"/>
    </location>
</feature>
<keyword evidence="2" id="KW-1133">Transmembrane helix</keyword>
<dbReference type="eggNOG" id="ENOG502QWJ3">
    <property type="taxonomic scope" value="Eukaryota"/>
</dbReference>
<evidence type="ECO:0000256" key="2">
    <source>
        <dbReference type="SAM" id="Phobius"/>
    </source>
</evidence>
<feature type="transmembrane region" description="Helical" evidence="2">
    <location>
        <begin position="277"/>
        <end position="296"/>
    </location>
</feature>
<keyword evidence="2" id="KW-0812">Transmembrane</keyword>
<sequence length="541" mass="59633">MDNFPPRQSLQTQPSDSKAAIPLPQIDTGSSQLQQKAMPGLPPKISATQHHNFAIPGQGDEEFNVGRVATLHMADSAAGGASVVESSQAWTAVSTPVPKSLHPLPEKRQHPIVRNLRHTYMAVYQRLFSVVAILNAIAFVYIVTTVDLSKPQLLSSLATAAASNILVAILMRQEYVINFIFKTCWMIPHRAPLRIRRMLAKVYEFGGMHSGAAFCSTVWFIAYSAVLTKDMVDGAMRFPAMLAVAWILVFLLVLIIVSAMPMFRMAYHNTFEVIHRLVGWTALALFWAELFLYAVAVQRIYTSDAPAYGLILIREPAFWLLAVTTAFIIWPWVFLRKLAIKPEKFSNRAIRLHFTGYKVPPFCGIRLSKSPLLEWHAFACIANDIGGSVLISSGGDWTQDCIANPRPYYYVKGIPVTGVLNMAQAFRLAVIVTTGSGIGPCLSYLAGIGKQGTCRMIWSAPSPWANYGKDICDAVTKVDPNAMVIDTESSGRHDLAALAYQMYIDSGAEAVFVISNPRVTKQIVYAMESRGVPAFGPVWDS</sequence>
<dbReference type="InterPro" id="IPR052979">
    <property type="entry name" value="Adenylate-forming_domain"/>
</dbReference>
<feature type="transmembrane region" description="Helical" evidence="2">
    <location>
        <begin position="316"/>
        <end position="335"/>
    </location>
</feature>
<feature type="transmembrane region" description="Helical" evidence="2">
    <location>
        <begin position="202"/>
        <end position="226"/>
    </location>
</feature>
<feature type="transmembrane region" description="Helical" evidence="2">
    <location>
        <begin position="238"/>
        <end position="257"/>
    </location>
</feature>
<evidence type="ECO:0008006" key="4">
    <source>
        <dbReference type="Google" id="ProtNLM"/>
    </source>
</evidence>
<dbReference type="AlphaFoldDB" id="A0A177AEQ2"/>
<dbReference type="OrthoDB" id="3142841at2759"/>
<feature type="transmembrane region" description="Helical" evidence="2">
    <location>
        <begin position="156"/>
        <end position="181"/>
    </location>
</feature>
<dbReference type="PANTHER" id="PTHR33927:SF5">
    <property type="entry name" value="ENZYME, PUTATIVE (AFU_ORTHOLOGUE AFUA_8G01222)-RELATED"/>
    <property type="match status" value="1"/>
</dbReference>
<dbReference type="VEuPathDB" id="FungiDB:GMDG_08081"/>
<keyword evidence="2" id="KW-0472">Membrane</keyword>